<evidence type="ECO:0000313" key="1">
    <source>
        <dbReference type="EMBL" id="BAO00051.1"/>
    </source>
</evidence>
<proteinExistence type="predicted"/>
<organism evidence="1 2">
    <name type="scientific">Candidatus Pantoea carbekii</name>
    <dbReference type="NCBI Taxonomy" id="1235990"/>
    <lineage>
        <taxon>Bacteria</taxon>
        <taxon>Pseudomonadati</taxon>
        <taxon>Pseudomonadota</taxon>
        <taxon>Gammaproteobacteria</taxon>
        <taxon>Enterobacterales</taxon>
        <taxon>Erwiniaceae</taxon>
        <taxon>Pantoea</taxon>
    </lineage>
</organism>
<name>U3U1P8_9GAMM</name>
<dbReference type="EMBL" id="AP012554">
    <property type="protein sequence ID" value="BAO00051.1"/>
    <property type="molecule type" value="Genomic_DNA"/>
</dbReference>
<accession>U3U1P8</accession>
<protein>
    <submittedName>
        <fullName evidence="1">Uncharacterized protein</fullName>
    </submittedName>
</protein>
<dbReference type="AlphaFoldDB" id="U3U1P8"/>
<dbReference type="Proteomes" id="UP000016900">
    <property type="component" value="Chromosome"/>
</dbReference>
<reference evidence="1 2" key="1">
    <citation type="submission" date="2012-10" db="EMBL/GenBank/DDBJ databases">
        <title>Genome sequence of the symbiont of the pentatomidae stink bug Halyomorpha halys.</title>
        <authorList>
            <person name="Kobayashi H."/>
            <person name="Fujii-Muramatsu R."/>
            <person name="Takeishi K."/>
            <person name="Noda H."/>
        </authorList>
    </citation>
    <scope>NUCLEOTIDE SEQUENCE [LARGE SCALE GENOMIC DNA]</scope>
</reference>
<sequence>MSRTDPPPTAVTEATITTPNKSILRLPAASAPVIDSTVIPIMYRTVNNIEYMSNKIDGNANSF</sequence>
<evidence type="ECO:0000313" key="2">
    <source>
        <dbReference type="Proteomes" id="UP000016900"/>
    </source>
</evidence>
<keyword evidence="2" id="KW-1185">Reference proteome</keyword>
<dbReference type="KEGG" id="hhs:HHS_00810"/>
<gene>
    <name evidence="1" type="ORF">HHS_00810</name>
</gene>